<evidence type="ECO:0000313" key="8">
    <source>
        <dbReference type="EnsemblMetazoa" id="GPPI006374-PA"/>
    </source>
</evidence>
<dbReference type="PANTHER" id="PTHR45971">
    <property type="entry name" value="PHOX (PX) DOMAIN-CONTAINING PROTEIN"/>
    <property type="match status" value="1"/>
</dbReference>
<dbReference type="STRING" id="67801.A0A1B0ARX8"/>
<comment type="subcellular location">
    <subcellularLocation>
        <location evidence="1">Late endosome</location>
    </subcellularLocation>
</comment>
<dbReference type="VEuPathDB" id="VectorBase:GPPI006374"/>
<keyword evidence="3" id="KW-0967">Endosome</keyword>
<dbReference type="EnsemblMetazoa" id="GPPI006374-RA">
    <property type="protein sequence ID" value="GPPI006374-PA"/>
    <property type="gene ID" value="GPPI006374"/>
</dbReference>
<accession>A0A1B0ARX8</accession>
<dbReference type="Pfam" id="PF13901">
    <property type="entry name" value="RH_dom"/>
    <property type="match status" value="1"/>
</dbReference>
<proteinExistence type="predicted"/>
<evidence type="ECO:0000256" key="3">
    <source>
        <dbReference type="ARBA" id="ARBA00022753"/>
    </source>
</evidence>
<evidence type="ECO:0000259" key="6">
    <source>
        <dbReference type="PROSITE" id="PS50081"/>
    </source>
</evidence>
<keyword evidence="2" id="KW-0597">Phosphoprotein</keyword>
<evidence type="ECO:0000256" key="1">
    <source>
        <dbReference type="ARBA" id="ARBA00004603"/>
    </source>
</evidence>
<feature type="domain" description="Phorbol-ester/DAG-type" evidence="6">
    <location>
        <begin position="899"/>
        <end position="950"/>
    </location>
</feature>
<organism evidence="8 9">
    <name type="scientific">Glossina palpalis gambiensis</name>
    <dbReference type="NCBI Taxonomy" id="67801"/>
    <lineage>
        <taxon>Eukaryota</taxon>
        <taxon>Metazoa</taxon>
        <taxon>Ecdysozoa</taxon>
        <taxon>Arthropoda</taxon>
        <taxon>Hexapoda</taxon>
        <taxon>Insecta</taxon>
        <taxon>Pterygota</taxon>
        <taxon>Neoptera</taxon>
        <taxon>Endopterygota</taxon>
        <taxon>Diptera</taxon>
        <taxon>Brachycera</taxon>
        <taxon>Muscomorpha</taxon>
        <taxon>Hippoboscoidea</taxon>
        <taxon>Glossinidae</taxon>
        <taxon>Glossina</taxon>
    </lineage>
</organism>
<evidence type="ECO:0000259" key="7">
    <source>
        <dbReference type="PROSITE" id="PS50826"/>
    </source>
</evidence>
<sequence>MSAKVKEKLSHMRKDDAKYRELIGNFKKSLELWFINGFDSDNFNGIKLSCLEILTHGLLALKLTKRYLCFKLRGRTDKEFYSSVSFSSDNSEFGNLHKLINDFEWLRNAFNKQQNLNFTNKDKSSIKAFKSLSLDTECREDRCVLFLKTWLTINIEDRCLSDCLQILLADKGLLESCYDKEAFLRQELYAAAFVMGLTAWESQQQTFLHQIQKILNSRDLHKRFSSQPNFCNLPAKEDISHKNMKTITAKAVTTVRKTKSLPTFKLLDLKCNETKRPRCKTYAKCNSQLLSESIPRVPQFKHKNNQTISASTPVACSRFFYDDMPSTSTSSRKSFGSNLTLNSTESTATVSVSTSGSSNNSTSTKRRIHLINTDNIKIWTDQNWELRQQQRQLLQQQQASQTKASPLRAIPATANSFNTQIIVPKQAKSISPINSLLSSLFGSSHSWFSEQSLAEQQSQCSESSLELSNQSSDASPLPAPPPVSPLQRPCPNLTVGSSVLDNFLPTCGKKLRPRHSEILFEYGISTLDYNIATSATILPNNQDKEGYKSPSLVTSKNCQSLTRFLQMSHLSHNNTQLEKENAHFRISEAIITAIEHMKCNRLESDKQTTPIATDYLAAQAQASSSSITLDFVEEEHKPYVELDDVCMETLSAEVVGLSLISKFNEKHLPKVSELKWLVSEDDTPQKLLPMPDVSSSANPDDHILPSVTRGTRYWAPPRQQIIFTDHPPPNRKVLLQKQNYRCAGCGMRVSQQYVRSFRYCTYLGKYHCTGCHRNQISATPAKILQMWDFKCYPVSVFAYRLLEQMYTYPLFYVPDLNPELYAKSKSLLIVRNKRLQLKFVKDFIRTCRFALREQSFFNAIPDYITSDIDNWSMSDFIDVHSKCLQKFIDQLIEKCAIHIHNCVLCTARGFICEHCHDDTIIYPWNSRVARCDRCGSCFHQNCWKSMSQICCRCQRIDKRHSDNNIDQL</sequence>
<dbReference type="AlphaFoldDB" id="A0A1B0ARX8"/>
<dbReference type="GO" id="GO:1901981">
    <property type="term" value="F:phosphatidylinositol phosphate binding"/>
    <property type="evidence" value="ECO:0007669"/>
    <property type="project" value="TreeGrafter"/>
</dbReference>
<dbReference type="EMBL" id="JXJN01002620">
    <property type="status" value="NOT_ANNOTATED_CDS"/>
    <property type="molecule type" value="Genomic_DNA"/>
</dbReference>
<evidence type="ECO:0000256" key="4">
    <source>
        <dbReference type="ARBA" id="ARBA00023006"/>
    </source>
</evidence>
<dbReference type="InterPro" id="IPR052428">
    <property type="entry name" value="Autophagy_HostDef_Reg"/>
</dbReference>
<dbReference type="InterPro" id="IPR037213">
    <property type="entry name" value="Run_dom_sf"/>
</dbReference>
<feature type="region of interest" description="Disordered" evidence="5">
    <location>
        <begin position="459"/>
        <end position="486"/>
    </location>
</feature>
<evidence type="ECO:0000313" key="9">
    <source>
        <dbReference type="Proteomes" id="UP000092460"/>
    </source>
</evidence>
<keyword evidence="4" id="KW-0072">Autophagy</keyword>
<dbReference type="GO" id="GO:0005770">
    <property type="term" value="C:late endosome"/>
    <property type="evidence" value="ECO:0007669"/>
    <property type="project" value="UniProtKB-SubCell"/>
</dbReference>
<evidence type="ECO:0008006" key="10">
    <source>
        <dbReference type="Google" id="ProtNLM"/>
    </source>
</evidence>
<feature type="compositionally biased region" description="Low complexity" evidence="5">
    <location>
        <begin position="459"/>
        <end position="476"/>
    </location>
</feature>
<feature type="domain" description="RUN" evidence="7">
    <location>
        <begin position="37"/>
        <end position="210"/>
    </location>
</feature>
<dbReference type="InterPro" id="IPR002219">
    <property type="entry name" value="PKC_DAG/PE"/>
</dbReference>
<evidence type="ECO:0000256" key="5">
    <source>
        <dbReference type="SAM" id="MobiDB-lite"/>
    </source>
</evidence>
<dbReference type="PROSITE" id="PS50826">
    <property type="entry name" value="RUN"/>
    <property type="match status" value="1"/>
</dbReference>
<protein>
    <recommendedName>
        <fullName evidence="10">Phorbol-ester/DAG-type domain-containing protein</fullName>
    </recommendedName>
</protein>
<dbReference type="Proteomes" id="UP000092460">
    <property type="component" value="Unassembled WGS sequence"/>
</dbReference>
<dbReference type="InterPro" id="IPR025258">
    <property type="entry name" value="RH_dom"/>
</dbReference>
<dbReference type="Pfam" id="PF21054">
    <property type="entry name" value="RUBC_PIKBD"/>
    <property type="match status" value="2"/>
</dbReference>
<dbReference type="GO" id="GO:0006914">
    <property type="term" value="P:autophagy"/>
    <property type="evidence" value="ECO:0007669"/>
    <property type="project" value="UniProtKB-KW"/>
</dbReference>
<dbReference type="SMART" id="SM01175">
    <property type="entry name" value="DUF4206"/>
    <property type="match status" value="1"/>
</dbReference>
<dbReference type="InterPro" id="IPR048569">
    <property type="entry name" value="RUBC_PIKBD"/>
</dbReference>
<evidence type="ECO:0000256" key="2">
    <source>
        <dbReference type="ARBA" id="ARBA00022553"/>
    </source>
</evidence>
<dbReference type="InterPro" id="IPR004012">
    <property type="entry name" value="Run_dom"/>
</dbReference>
<reference evidence="8" key="2">
    <citation type="submission" date="2020-05" db="UniProtKB">
        <authorList>
            <consortium name="EnsemblMetazoa"/>
        </authorList>
    </citation>
    <scope>IDENTIFICATION</scope>
    <source>
        <strain evidence="8">IAEA</strain>
    </source>
</reference>
<dbReference type="SUPFAM" id="SSF140741">
    <property type="entry name" value="RUN domain-like"/>
    <property type="match status" value="1"/>
</dbReference>
<dbReference type="PROSITE" id="PS50081">
    <property type="entry name" value="ZF_DAG_PE_2"/>
    <property type="match status" value="1"/>
</dbReference>
<keyword evidence="9" id="KW-1185">Reference proteome</keyword>
<name>A0A1B0ARX8_9MUSC</name>
<dbReference type="PANTHER" id="PTHR45971:SF1">
    <property type="entry name" value="RUBICON, ISOFORM A"/>
    <property type="match status" value="1"/>
</dbReference>
<dbReference type="Gene3D" id="1.20.58.900">
    <property type="match status" value="1"/>
</dbReference>
<reference evidence="9" key="1">
    <citation type="submission" date="2015-01" db="EMBL/GenBank/DDBJ databases">
        <authorList>
            <person name="Aksoy S."/>
            <person name="Warren W."/>
            <person name="Wilson R.K."/>
        </authorList>
    </citation>
    <scope>NUCLEOTIDE SEQUENCE [LARGE SCALE GENOMIC DNA]</scope>
    <source>
        <strain evidence="9">IAEA</strain>
    </source>
</reference>